<keyword evidence="4" id="KW-0547">Nucleotide-binding</keyword>
<dbReference type="InterPro" id="IPR026983">
    <property type="entry name" value="DHC"/>
</dbReference>
<organism evidence="13 14">
    <name type="scientific">Dreissena polymorpha</name>
    <name type="common">Zebra mussel</name>
    <name type="synonym">Mytilus polymorpha</name>
    <dbReference type="NCBI Taxonomy" id="45954"/>
    <lineage>
        <taxon>Eukaryota</taxon>
        <taxon>Metazoa</taxon>
        <taxon>Spiralia</taxon>
        <taxon>Lophotrochozoa</taxon>
        <taxon>Mollusca</taxon>
        <taxon>Bivalvia</taxon>
        <taxon>Autobranchia</taxon>
        <taxon>Heteroconchia</taxon>
        <taxon>Euheterodonta</taxon>
        <taxon>Imparidentia</taxon>
        <taxon>Neoheterodontei</taxon>
        <taxon>Myida</taxon>
        <taxon>Dreissenoidea</taxon>
        <taxon>Dreissenidae</taxon>
        <taxon>Dreissena</taxon>
    </lineage>
</organism>
<dbReference type="GO" id="GO:0005874">
    <property type="term" value="C:microtubule"/>
    <property type="evidence" value="ECO:0007669"/>
    <property type="project" value="UniProtKB-KW"/>
</dbReference>
<evidence type="ECO:0000313" key="13">
    <source>
        <dbReference type="EMBL" id="KAH3750216.1"/>
    </source>
</evidence>
<evidence type="ECO:0000259" key="12">
    <source>
        <dbReference type="Pfam" id="PF08393"/>
    </source>
</evidence>
<dbReference type="Gene3D" id="1.10.287.2620">
    <property type="match status" value="1"/>
</dbReference>
<keyword evidence="3" id="KW-0493">Microtubule</keyword>
<reference evidence="13" key="2">
    <citation type="submission" date="2020-11" db="EMBL/GenBank/DDBJ databases">
        <authorList>
            <person name="McCartney M.A."/>
            <person name="Auch B."/>
            <person name="Kono T."/>
            <person name="Mallez S."/>
            <person name="Becker A."/>
            <person name="Gohl D.M."/>
            <person name="Silverstein K.A.T."/>
            <person name="Koren S."/>
            <person name="Bechman K.B."/>
            <person name="Herman A."/>
            <person name="Abrahante J.E."/>
            <person name="Garbe J."/>
        </authorList>
    </citation>
    <scope>NUCLEOTIDE SEQUENCE</scope>
    <source>
        <strain evidence="13">Duluth1</strain>
        <tissue evidence="13">Whole animal</tissue>
    </source>
</reference>
<evidence type="ECO:0000256" key="8">
    <source>
        <dbReference type="ARBA" id="ARBA00023069"/>
    </source>
</evidence>
<comment type="subcellular location">
    <subcellularLocation>
        <location evidence="1">Cytoplasm</location>
        <location evidence="1">Cytoskeleton</location>
        <location evidence="1">Cilium axoneme</location>
    </subcellularLocation>
</comment>
<dbReference type="GO" id="GO:0045505">
    <property type="term" value="F:dynein intermediate chain binding"/>
    <property type="evidence" value="ECO:0007669"/>
    <property type="project" value="InterPro"/>
</dbReference>
<proteinExistence type="predicted"/>
<evidence type="ECO:0000256" key="11">
    <source>
        <dbReference type="ARBA" id="ARBA00023273"/>
    </source>
</evidence>
<accession>A0A9D4DJA2</accession>
<name>A0A9D4DJA2_DREPO</name>
<dbReference type="GO" id="GO:0007018">
    <property type="term" value="P:microtubule-based movement"/>
    <property type="evidence" value="ECO:0007669"/>
    <property type="project" value="InterPro"/>
</dbReference>
<evidence type="ECO:0000256" key="6">
    <source>
        <dbReference type="ARBA" id="ARBA00023017"/>
    </source>
</evidence>
<evidence type="ECO:0000256" key="10">
    <source>
        <dbReference type="ARBA" id="ARBA00023212"/>
    </source>
</evidence>
<gene>
    <name evidence="13" type="ORF">DPMN_184735</name>
</gene>
<dbReference type="AlphaFoldDB" id="A0A9D4DJA2"/>
<dbReference type="GO" id="GO:0030286">
    <property type="term" value="C:dynein complex"/>
    <property type="evidence" value="ECO:0007669"/>
    <property type="project" value="UniProtKB-KW"/>
</dbReference>
<dbReference type="PANTHER" id="PTHR22878:SF66">
    <property type="entry name" value="DYNEIN AXONEMAL HEAVY CHAIN 7"/>
    <property type="match status" value="1"/>
</dbReference>
<keyword evidence="14" id="KW-1185">Reference proteome</keyword>
<reference evidence="13" key="1">
    <citation type="journal article" date="2019" name="bioRxiv">
        <title>The Genome of the Zebra Mussel, Dreissena polymorpha: A Resource for Invasive Species Research.</title>
        <authorList>
            <person name="McCartney M.A."/>
            <person name="Auch B."/>
            <person name="Kono T."/>
            <person name="Mallez S."/>
            <person name="Zhang Y."/>
            <person name="Obille A."/>
            <person name="Becker A."/>
            <person name="Abrahante J.E."/>
            <person name="Garbe J."/>
            <person name="Badalamenti J.P."/>
            <person name="Herman A."/>
            <person name="Mangelson H."/>
            <person name="Liachko I."/>
            <person name="Sullivan S."/>
            <person name="Sone E.D."/>
            <person name="Koren S."/>
            <person name="Silverstein K.A.T."/>
            <person name="Beckman K.B."/>
            <person name="Gohl D.M."/>
        </authorList>
    </citation>
    <scope>NUCLEOTIDE SEQUENCE</scope>
    <source>
        <strain evidence="13">Duluth1</strain>
        <tissue evidence="13">Whole animal</tissue>
    </source>
</reference>
<dbReference type="EMBL" id="JAIWYP010000010">
    <property type="protein sequence ID" value="KAH3750216.1"/>
    <property type="molecule type" value="Genomic_DNA"/>
</dbReference>
<evidence type="ECO:0000256" key="1">
    <source>
        <dbReference type="ARBA" id="ARBA00004430"/>
    </source>
</evidence>
<evidence type="ECO:0000256" key="4">
    <source>
        <dbReference type="ARBA" id="ARBA00022741"/>
    </source>
</evidence>
<evidence type="ECO:0000256" key="3">
    <source>
        <dbReference type="ARBA" id="ARBA00022701"/>
    </source>
</evidence>
<dbReference type="GO" id="GO:0051959">
    <property type="term" value="F:dynein light intermediate chain binding"/>
    <property type="evidence" value="ECO:0007669"/>
    <property type="project" value="InterPro"/>
</dbReference>
<keyword evidence="2" id="KW-0963">Cytoplasm</keyword>
<dbReference type="GO" id="GO:0005524">
    <property type="term" value="F:ATP binding"/>
    <property type="evidence" value="ECO:0007669"/>
    <property type="project" value="UniProtKB-KW"/>
</dbReference>
<comment type="caution">
    <text evidence="13">The sequence shown here is derived from an EMBL/GenBank/DDBJ whole genome shotgun (WGS) entry which is preliminary data.</text>
</comment>
<keyword evidence="8" id="KW-0969">Cilium</keyword>
<evidence type="ECO:0000256" key="7">
    <source>
        <dbReference type="ARBA" id="ARBA00023054"/>
    </source>
</evidence>
<keyword evidence="10" id="KW-0206">Cytoskeleton</keyword>
<keyword evidence="11" id="KW-0966">Cell projection</keyword>
<dbReference type="InterPro" id="IPR013602">
    <property type="entry name" value="Dynein_heavy_linker"/>
</dbReference>
<dbReference type="Proteomes" id="UP000828390">
    <property type="component" value="Unassembled WGS sequence"/>
</dbReference>
<dbReference type="GO" id="GO:0005930">
    <property type="term" value="C:axoneme"/>
    <property type="evidence" value="ECO:0007669"/>
    <property type="project" value="UniProtKB-SubCell"/>
</dbReference>
<sequence>MTQTSHDQVKSKVEEFREHMPLISTLFNPGLRDRHWEKISEIVGYSLKPDDSSCLTRFVDMNLDQFISKFETISEAASKEYSLEKAMDKMKTEWGPVSKRTYGEYQGLYSATDYKT</sequence>
<evidence type="ECO:0000313" key="14">
    <source>
        <dbReference type="Proteomes" id="UP000828390"/>
    </source>
</evidence>
<keyword evidence="6" id="KW-0243">Dynein</keyword>
<keyword evidence="5" id="KW-0067">ATP-binding</keyword>
<evidence type="ECO:0000256" key="9">
    <source>
        <dbReference type="ARBA" id="ARBA00023175"/>
    </source>
</evidence>
<dbReference type="Pfam" id="PF08393">
    <property type="entry name" value="DHC_N2"/>
    <property type="match status" value="1"/>
</dbReference>
<dbReference type="FunFam" id="1.10.287.2620:FF:000002">
    <property type="entry name" value="Dynein heavy chain 2, axonemal"/>
    <property type="match status" value="1"/>
</dbReference>
<dbReference type="PANTHER" id="PTHR22878">
    <property type="entry name" value="DYNEIN HEAVY CHAIN 6, AXONEMAL-LIKE-RELATED"/>
    <property type="match status" value="1"/>
</dbReference>
<protein>
    <recommendedName>
        <fullName evidence="12">Dynein heavy chain linker domain-containing protein</fullName>
    </recommendedName>
</protein>
<evidence type="ECO:0000256" key="2">
    <source>
        <dbReference type="ARBA" id="ARBA00022490"/>
    </source>
</evidence>
<keyword evidence="7" id="KW-0175">Coiled coil</keyword>
<feature type="domain" description="Dynein heavy chain linker" evidence="12">
    <location>
        <begin position="7"/>
        <end position="97"/>
    </location>
</feature>
<keyword evidence="9" id="KW-0505">Motor protein</keyword>
<evidence type="ECO:0000256" key="5">
    <source>
        <dbReference type="ARBA" id="ARBA00022840"/>
    </source>
</evidence>